<dbReference type="Proteomes" id="UP000266042">
    <property type="component" value="Unassembled WGS sequence"/>
</dbReference>
<gene>
    <name evidence="1" type="ORF">SMC3_03985</name>
</gene>
<evidence type="ECO:0000313" key="2">
    <source>
        <dbReference type="Proteomes" id="UP000266042"/>
    </source>
</evidence>
<sequence>MKLLWRIGLVAVAVLVVYWFSVPAARVLVHADSWEAPVVDQVWRSRSQGLLMLLNRASVVDRLEGLPVSDVTIIRERPWNATVGVDIADPDVVIRQGGKLAAVFLKTGTAYIITKASKSWNVVDVSGFPPASPAFLSASLEYASLCCQLMQHRDQLAIMGMSLSSSMGLAIRLKDGKTLIFGDSANGVSKIERGIAVLAMPAFKGKKVTIDLRFDGQAVIPEAP</sequence>
<dbReference type="RefSeq" id="WP_126850787.1">
    <property type="nucleotide sequence ID" value="NZ_QXIV01000033.1"/>
</dbReference>
<accession>A0A398DMY6</accession>
<comment type="caution">
    <text evidence="1">The sequence shown here is derived from an EMBL/GenBank/DDBJ whole genome shotgun (WGS) entry which is preliminary data.</text>
</comment>
<name>A0A398DMY6_9BACT</name>
<evidence type="ECO:0000313" key="1">
    <source>
        <dbReference type="EMBL" id="RIE13518.1"/>
    </source>
</evidence>
<protein>
    <recommendedName>
        <fullName evidence="3">POTRA domain-containing protein</fullName>
    </recommendedName>
</protein>
<proteinExistence type="predicted"/>
<reference evidence="1 2" key="1">
    <citation type="submission" date="2018-09" db="EMBL/GenBank/DDBJ databases">
        <title>Discovery and Ecogenomic Context for Candidatus Cryosericales, a Global Caldiserica Order Active in Thawing Permafrost.</title>
        <authorList>
            <person name="Martinez M.A."/>
            <person name="Woodcroft B.J."/>
            <person name="Ignacio Espinoza J.C."/>
            <person name="Zayed A."/>
            <person name="Singleton C.M."/>
            <person name="Boyd J."/>
            <person name="Li Y.-F."/>
            <person name="Purvine S."/>
            <person name="Maughan H."/>
            <person name="Hodgkins S.B."/>
            <person name="Anderson D."/>
            <person name="Sederholm M."/>
            <person name="Temperton B."/>
            <person name="Saleska S.R."/>
            <person name="Tyson G.W."/>
            <person name="Rich V.I."/>
        </authorList>
    </citation>
    <scope>NUCLEOTIDE SEQUENCE [LARGE SCALE GENOMIC DNA]</scope>
    <source>
        <strain evidence="1 2">SMC3</strain>
    </source>
</reference>
<organism evidence="1 2">
    <name type="scientific">Candidatus Cryosericum hinesii</name>
    <dbReference type="NCBI Taxonomy" id="2290915"/>
    <lineage>
        <taxon>Bacteria</taxon>
        <taxon>Pseudomonadati</taxon>
        <taxon>Caldisericota/Cryosericota group</taxon>
        <taxon>Candidatus Cryosericota</taxon>
        <taxon>Candidatus Cryosericia</taxon>
        <taxon>Candidatus Cryosericales</taxon>
        <taxon>Candidatus Cryosericaceae</taxon>
        <taxon>Candidatus Cryosericum</taxon>
    </lineage>
</organism>
<dbReference type="AlphaFoldDB" id="A0A398DMY6"/>
<evidence type="ECO:0008006" key="3">
    <source>
        <dbReference type="Google" id="ProtNLM"/>
    </source>
</evidence>
<dbReference type="EMBL" id="QXIW01000022">
    <property type="protein sequence ID" value="RIE13518.1"/>
    <property type="molecule type" value="Genomic_DNA"/>
</dbReference>